<protein>
    <submittedName>
        <fullName evidence="1">Uncharacterized protein</fullName>
    </submittedName>
</protein>
<dbReference type="Proteomes" id="UP001302321">
    <property type="component" value="Unassembled WGS sequence"/>
</dbReference>
<accession>A0AAN6WA88</accession>
<reference evidence="1" key="1">
    <citation type="journal article" date="2023" name="Mol. Phylogenet. Evol.">
        <title>Genome-scale phylogeny and comparative genomics of the fungal order Sordariales.</title>
        <authorList>
            <person name="Hensen N."/>
            <person name="Bonometti L."/>
            <person name="Westerberg I."/>
            <person name="Brannstrom I.O."/>
            <person name="Guillou S."/>
            <person name="Cros-Aarteil S."/>
            <person name="Calhoun S."/>
            <person name="Haridas S."/>
            <person name="Kuo A."/>
            <person name="Mondo S."/>
            <person name="Pangilinan J."/>
            <person name="Riley R."/>
            <person name="LaButti K."/>
            <person name="Andreopoulos B."/>
            <person name="Lipzen A."/>
            <person name="Chen C."/>
            <person name="Yan M."/>
            <person name="Daum C."/>
            <person name="Ng V."/>
            <person name="Clum A."/>
            <person name="Steindorff A."/>
            <person name="Ohm R.A."/>
            <person name="Martin F."/>
            <person name="Silar P."/>
            <person name="Natvig D.O."/>
            <person name="Lalanne C."/>
            <person name="Gautier V."/>
            <person name="Ament-Velasquez S.L."/>
            <person name="Kruys A."/>
            <person name="Hutchinson M.I."/>
            <person name="Powell A.J."/>
            <person name="Barry K."/>
            <person name="Miller A.N."/>
            <person name="Grigoriev I.V."/>
            <person name="Debuchy R."/>
            <person name="Gladieux P."/>
            <person name="Hiltunen Thoren M."/>
            <person name="Johannesson H."/>
        </authorList>
    </citation>
    <scope>NUCLEOTIDE SEQUENCE</scope>
    <source>
        <strain evidence="1">CBS 892.96</strain>
    </source>
</reference>
<keyword evidence="2" id="KW-1185">Reference proteome</keyword>
<evidence type="ECO:0000313" key="2">
    <source>
        <dbReference type="Proteomes" id="UP001302321"/>
    </source>
</evidence>
<gene>
    <name evidence="1" type="ORF">QBC36DRAFT_325266</name>
</gene>
<organism evidence="1 2">
    <name type="scientific">Triangularia setosa</name>
    <dbReference type="NCBI Taxonomy" id="2587417"/>
    <lineage>
        <taxon>Eukaryota</taxon>
        <taxon>Fungi</taxon>
        <taxon>Dikarya</taxon>
        <taxon>Ascomycota</taxon>
        <taxon>Pezizomycotina</taxon>
        <taxon>Sordariomycetes</taxon>
        <taxon>Sordariomycetidae</taxon>
        <taxon>Sordariales</taxon>
        <taxon>Podosporaceae</taxon>
        <taxon>Triangularia</taxon>
    </lineage>
</organism>
<name>A0AAN6WA88_9PEZI</name>
<comment type="caution">
    <text evidence="1">The sequence shown here is derived from an EMBL/GenBank/DDBJ whole genome shotgun (WGS) entry which is preliminary data.</text>
</comment>
<dbReference type="EMBL" id="MU866143">
    <property type="protein sequence ID" value="KAK4178259.1"/>
    <property type="molecule type" value="Genomic_DNA"/>
</dbReference>
<sequence>MPSFLNRTDRNQFLGRNRGVSRSVSLPIPHTKIPRPRLLPGSFSIRNTSSRLLSLACCPLLDSALHDHRQKEGFGNCEHEPFPCSICFSTTQLQGPPTPDDFSGSAIRASSQTYITVQQRAHGIHNPKHRFPVDDVLTKIFTTGPLFRLQLPSFFLGPARPEPRKGTDIFSILKSLTLCRLPNTFCWNHRYPPWALALPRQPTTNPTTDPLVCLAWLSIWSSAIPHNERIITTTEGRYGAKAIIRRDYRKRCGRKWKLCAQQEEEEGRFEAHHHH</sequence>
<evidence type="ECO:0000313" key="1">
    <source>
        <dbReference type="EMBL" id="KAK4178259.1"/>
    </source>
</evidence>
<dbReference type="AlphaFoldDB" id="A0AAN6WA88"/>
<proteinExistence type="predicted"/>
<reference evidence="1" key="2">
    <citation type="submission" date="2023-05" db="EMBL/GenBank/DDBJ databases">
        <authorList>
            <consortium name="Lawrence Berkeley National Laboratory"/>
            <person name="Steindorff A."/>
            <person name="Hensen N."/>
            <person name="Bonometti L."/>
            <person name="Westerberg I."/>
            <person name="Brannstrom I.O."/>
            <person name="Guillou S."/>
            <person name="Cros-Aarteil S."/>
            <person name="Calhoun S."/>
            <person name="Haridas S."/>
            <person name="Kuo A."/>
            <person name="Mondo S."/>
            <person name="Pangilinan J."/>
            <person name="Riley R."/>
            <person name="Labutti K."/>
            <person name="Andreopoulos B."/>
            <person name="Lipzen A."/>
            <person name="Chen C."/>
            <person name="Yanf M."/>
            <person name="Daum C."/>
            <person name="Ng V."/>
            <person name="Clum A."/>
            <person name="Ohm R."/>
            <person name="Martin F."/>
            <person name="Silar P."/>
            <person name="Natvig D."/>
            <person name="Lalanne C."/>
            <person name="Gautier V."/>
            <person name="Ament-Velasquez S.L."/>
            <person name="Kruys A."/>
            <person name="Hutchinson M.I."/>
            <person name="Powell A.J."/>
            <person name="Barry K."/>
            <person name="Miller A.N."/>
            <person name="Grigoriev I.V."/>
            <person name="Debuchy R."/>
            <person name="Gladieux P."/>
            <person name="Thoren M.H."/>
            <person name="Johannesson H."/>
        </authorList>
    </citation>
    <scope>NUCLEOTIDE SEQUENCE</scope>
    <source>
        <strain evidence="1">CBS 892.96</strain>
    </source>
</reference>